<evidence type="ECO:0008006" key="3">
    <source>
        <dbReference type="Google" id="ProtNLM"/>
    </source>
</evidence>
<evidence type="ECO:0000313" key="2">
    <source>
        <dbReference type="Proteomes" id="UP001201873"/>
    </source>
</evidence>
<proteinExistence type="predicted"/>
<sequence length="165" mass="17816">MARSVVGVTGHRGLTDVQSRYVDAELRRLLEPLARATRGFAGISCLADGADTVFADVVLDLGGQLISVIPAHGYRDLQPATHLRDYDRLVRSSAEVRRQDRPVPDPPSLMDASRLLVDASDHLIAIWDGQPARGYGGTADVVAYAQRLGRPVQVVWPAGAARQPV</sequence>
<dbReference type="Gene3D" id="3.40.50.450">
    <property type="match status" value="1"/>
</dbReference>
<organism evidence="1 2">
    <name type="scientific">Frankia umida</name>
    <dbReference type="NCBI Taxonomy" id="573489"/>
    <lineage>
        <taxon>Bacteria</taxon>
        <taxon>Bacillati</taxon>
        <taxon>Actinomycetota</taxon>
        <taxon>Actinomycetes</taxon>
        <taxon>Frankiales</taxon>
        <taxon>Frankiaceae</taxon>
        <taxon>Frankia</taxon>
    </lineage>
</organism>
<dbReference type="SUPFAM" id="SSF102405">
    <property type="entry name" value="MCP/YpsA-like"/>
    <property type="match status" value="1"/>
</dbReference>
<protein>
    <recommendedName>
        <fullName evidence="3">DNA recombination-mediator protein A</fullName>
    </recommendedName>
</protein>
<name>A0ABT0K1V5_9ACTN</name>
<comment type="caution">
    <text evidence="1">The sequence shown here is derived from an EMBL/GenBank/DDBJ whole genome shotgun (WGS) entry which is preliminary data.</text>
</comment>
<reference evidence="1 2" key="1">
    <citation type="submission" date="2022-04" db="EMBL/GenBank/DDBJ databases">
        <title>Genome diversity in the genus Frankia.</title>
        <authorList>
            <person name="Carlos-Shanley C."/>
            <person name="Hahn D."/>
        </authorList>
    </citation>
    <scope>NUCLEOTIDE SEQUENCE [LARGE SCALE GENOMIC DNA]</scope>
    <source>
        <strain evidence="1 2">Ag45/Mut15</strain>
    </source>
</reference>
<dbReference type="Proteomes" id="UP001201873">
    <property type="component" value="Unassembled WGS sequence"/>
</dbReference>
<dbReference type="EMBL" id="JALKFT010000015">
    <property type="protein sequence ID" value="MCK9877263.1"/>
    <property type="molecule type" value="Genomic_DNA"/>
</dbReference>
<accession>A0ABT0K1V5</accession>
<keyword evidence="2" id="KW-1185">Reference proteome</keyword>
<gene>
    <name evidence="1" type="ORF">MXD59_16020</name>
</gene>
<evidence type="ECO:0000313" key="1">
    <source>
        <dbReference type="EMBL" id="MCK9877263.1"/>
    </source>
</evidence>